<accession>A0AAJ0APC5</accession>
<dbReference type="Proteomes" id="UP001224890">
    <property type="component" value="Unassembled WGS sequence"/>
</dbReference>
<dbReference type="EMBL" id="JAHMHR010000013">
    <property type="protein sequence ID" value="KAK1687906.1"/>
    <property type="molecule type" value="Genomic_DNA"/>
</dbReference>
<organism evidence="2 3">
    <name type="scientific">Colletotrichum godetiae</name>
    <dbReference type="NCBI Taxonomy" id="1209918"/>
    <lineage>
        <taxon>Eukaryota</taxon>
        <taxon>Fungi</taxon>
        <taxon>Dikarya</taxon>
        <taxon>Ascomycota</taxon>
        <taxon>Pezizomycotina</taxon>
        <taxon>Sordariomycetes</taxon>
        <taxon>Hypocreomycetidae</taxon>
        <taxon>Glomerellales</taxon>
        <taxon>Glomerellaceae</taxon>
        <taxon>Colletotrichum</taxon>
        <taxon>Colletotrichum acutatum species complex</taxon>
    </lineage>
</organism>
<proteinExistence type="predicted"/>
<dbReference type="AlphaFoldDB" id="A0AAJ0APC5"/>
<gene>
    <name evidence="2" type="ORF">BDP55DRAFT_72025</name>
</gene>
<evidence type="ECO:0000313" key="3">
    <source>
        <dbReference type="Proteomes" id="UP001224890"/>
    </source>
</evidence>
<dbReference type="GeneID" id="85462989"/>
<sequence>MHKDVLPTADWATPICILPGTIFNRFKRQSPLLARLCHFSSDHPSRLSPSSRSTGHCGSVTTLARSPAFAVLLLSIATYYLPQHLHIPTPKSQAREIAGTAQQSTHIPIVQCRLRSIGRVRSRDSAFVHSQTINIQQQGFFFAFDTEPRGPEKKRARRIDPHNPKLLARRVSLLKKKTPSLASPPTTHRIRQKGFGRPGTTAHPTF</sequence>
<evidence type="ECO:0000313" key="2">
    <source>
        <dbReference type="EMBL" id="KAK1687906.1"/>
    </source>
</evidence>
<name>A0AAJ0APC5_9PEZI</name>
<keyword evidence="3" id="KW-1185">Reference proteome</keyword>
<dbReference type="RefSeq" id="XP_060431601.1">
    <property type="nucleotide sequence ID" value="XM_060578463.1"/>
</dbReference>
<protein>
    <submittedName>
        <fullName evidence="2">Uncharacterized protein</fullName>
    </submittedName>
</protein>
<reference evidence="2" key="1">
    <citation type="submission" date="2021-06" db="EMBL/GenBank/DDBJ databases">
        <title>Comparative genomics, transcriptomics and evolutionary studies reveal genomic signatures of adaptation to plant cell wall in hemibiotrophic fungi.</title>
        <authorList>
            <consortium name="DOE Joint Genome Institute"/>
            <person name="Baroncelli R."/>
            <person name="Diaz J.F."/>
            <person name="Benocci T."/>
            <person name="Peng M."/>
            <person name="Battaglia E."/>
            <person name="Haridas S."/>
            <person name="Andreopoulos W."/>
            <person name="Labutti K."/>
            <person name="Pangilinan J."/>
            <person name="Floch G.L."/>
            <person name="Makela M.R."/>
            <person name="Henrissat B."/>
            <person name="Grigoriev I.V."/>
            <person name="Crouch J.A."/>
            <person name="De Vries R.P."/>
            <person name="Sukno S.A."/>
            <person name="Thon M.R."/>
        </authorList>
    </citation>
    <scope>NUCLEOTIDE SEQUENCE</scope>
    <source>
        <strain evidence="2">CBS 193.32</strain>
    </source>
</reference>
<comment type="caution">
    <text evidence="2">The sequence shown here is derived from an EMBL/GenBank/DDBJ whole genome shotgun (WGS) entry which is preliminary data.</text>
</comment>
<evidence type="ECO:0000256" key="1">
    <source>
        <dbReference type="SAM" id="MobiDB-lite"/>
    </source>
</evidence>
<feature type="region of interest" description="Disordered" evidence="1">
    <location>
        <begin position="178"/>
        <end position="206"/>
    </location>
</feature>